<dbReference type="AlphaFoldDB" id="A0A0N7M1M7"/>
<dbReference type="GO" id="GO:0003700">
    <property type="term" value="F:DNA-binding transcription factor activity"/>
    <property type="evidence" value="ECO:0007669"/>
    <property type="project" value="TreeGrafter"/>
</dbReference>
<dbReference type="PANTHER" id="PTHR30136">
    <property type="entry name" value="HELIX-TURN-HELIX TRANSCRIPTIONAL REGULATOR, ICLR FAMILY"/>
    <property type="match status" value="1"/>
</dbReference>
<keyword evidence="7" id="KW-1185">Reference proteome</keyword>
<sequence>MTDKPTRLQKYAAPALEKGLDILELLALQAQTPLSHADIAKGLGRSKNEIFRMMVVLEERGYIERGAEDLFCLTPKIANLTAPRSEARLREVAQPFLSRLSEETGHSNHMWVIADGKMRVALSTGSAAPYSLSLKEGEEGALFQSSAGACFLSGQPDPAQRLQMLHDLGEFVDADAYGAFDPEVETCAKQQISVQPSLQARGVMEVSAPVRIDTGAPDGTNSSGSVLAAVTVPMLGVSAQDNDVARVCDALRHAVQSLGLRLSLLTPVTGPTF</sequence>
<dbReference type="SMART" id="SM00346">
    <property type="entry name" value="HTH_ICLR"/>
    <property type="match status" value="1"/>
</dbReference>
<keyword evidence="3" id="KW-0804">Transcription</keyword>
<dbReference type="InterPro" id="IPR005471">
    <property type="entry name" value="Tscrpt_reg_IclR_N"/>
</dbReference>
<dbReference type="RefSeq" id="WP_058317881.1">
    <property type="nucleotide sequence ID" value="NZ_CYSF01000006.1"/>
</dbReference>
<organism evidence="6 7">
    <name type="scientific">Thalassovita mediterranea</name>
    <dbReference type="NCBI Taxonomy" id="340021"/>
    <lineage>
        <taxon>Bacteria</taxon>
        <taxon>Pseudomonadati</taxon>
        <taxon>Pseudomonadota</taxon>
        <taxon>Alphaproteobacteria</taxon>
        <taxon>Rhodobacterales</taxon>
        <taxon>Roseobacteraceae</taxon>
        <taxon>Thalassovita</taxon>
    </lineage>
</organism>
<evidence type="ECO:0000313" key="6">
    <source>
        <dbReference type="EMBL" id="CUH83739.1"/>
    </source>
</evidence>
<protein>
    <submittedName>
        <fullName evidence="6">Putative HTH-type transcriptional regulator RhmR</fullName>
    </submittedName>
</protein>
<gene>
    <name evidence="6" type="primary">rhmR</name>
    <name evidence="6" type="ORF">TM5383_00940</name>
</gene>
<keyword evidence="2" id="KW-0238">DNA-binding</keyword>
<dbReference type="Gene3D" id="3.30.450.40">
    <property type="match status" value="1"/>
</dbReference>
<dbReference type="PROSITE" id="PS51078">
    <property type="entry name" value="ICLR_ED"/>
    <property type="match status" value="1"/>
</dbReference>
<evidence type="ECO:0000256" key="3">
    <source>
        <dbReference type="ARBA" id="ARBA00023163"/>
    </source>
</evidence>
<dbReference type="Pfam" id="PF09339">
    <property type="entry name" value="HTH_IclR"/>
    <property type="match status" value="1"/>
</dbReference>
<accession>A0A0N7M1M7</accession>
<evidence type="ECO:0000256" key="1">
    <source>
        <dbReference type="ARBA" id="ARBA00023015"/>
    </source>
</evidence>
<dbReference type="InterPro" id="IPR014757">
    <property type="entry name" value="Tscrpt_reg_IclR_C"/>
</dbReference>
<dbReference type="Proteomes" id="UP000051681">
    <property type="component" value="Unassembled WGS sequence"/>
</dbReference>
<dbReference type="Gene3D" id="1.10.10.10">
    <property type="entry name" value="Winged helix-like DNA-binding domain superfamily/Winged helix DNA-binding domain"/>
    <property type="match status" value="1"/>
</dbReference>
<evidence type="ECO:0000259" key="5">
    <source>
        <dbReference type="PROSITE" id="PS51078"/>
    </source>
</evidence>
<evidence type="ECO:0000313" key="7">
    <source>
        <dbReference type="Proteomes" id="UP000051681"/>
    </source>
</evidence>
<dbReference type="EMBL" id="CYSF01000006">
    <property type="protein sequence ID" value="CUH83739.1"/>
    <property type="molecule type" value="Genomic_DNA"/>
</dbReference>
<dbReference type="STRING" id="340021.TM5383_00940"/>
<dbReference type="GO" id="GO:0003677">
    <property type="term" value="F:DNA binding"/>
    <property type="evidence" value="ECO:0007669"/>
    <property type="project" value="UniProtKB-KW"/>
</dbReference>
<dbReference type="InterPro" id="IPR029016">
    <property type="entry name" value="GAF-like_dom_sf"/>
</dbReference>
<keyword evidence="1" id="KW-0805">Transcription regulation</keyword>
<dbReference type="SUPFAM" id="SSF46785">
    <property type="entry name" value="Winged helix' DNA-binding domain"/>
    <property type="match status" value="1"/>
</dbReference>
<dbReference type="Pfam" id="PF01614">
    <property type="entry name" value="IclR_C"/>
    <property type="match status" value="1"/>
</dbReference>
<name>A0A0N7M1M7_9RHOB</name>
<feature type="domain" description="IclR-ED" evidence="5">
    <location>
        <begin position="76"/>
        <end position="264"/>
    </location>
</feature>
<evidence type="ECO:0000259" key="4">
    <source>
        <dbReference type="PROSITE" id="PS51077"/>
    </source>
</evidence>
<proteinExistence type="predicted"/>
<dbReference type="PANTHER" id="PTHR30136:SF7">
    <property type="entry name" value="HTH-TYPE TRANSCRIPTIONAL REGULATOR KDGR-RELATED"/>
    <property type="match status" value="1"/>
</dbReference>
<dbReference type="GO" id="GO:0045892">
    <property type="term" value="P:negative regulation of DNA-templated transcription"/>
    <property type="evidence" value="ECO:0007669"/>
    <property type="project" value="TreeGrafter"/>
</dbReference>
<dbReference type="InterPro" id="IPR036390">
    <property type="entry name" value="WH_DNA-bd_sf"/>
</dbReference>
<dbReference type="PROSITE" id="PS51077">
    <property type="entry name" value="HTH_ICLR"/>
    <property type="match status" value="1"/>
</dbReference>
<reference evidence="6 7" key="1">
    <citation type="submission" date="2015-09" db="EMBL/GenBank/DDBJ databases">
        <authorList>
            <consortium name="Swine Surveillance"/>
        </authorList>
    </citation>
    <scope>NUCLEOTIDE SEQUENCE [LARGE SCALE GENOMIC DNA]</scope>
    <source>
        <strain evidence="6 7">CECT 8383</strain>
    </source>
</reference>
<dbReference type="InterPro" id="IPR050707">
    <property type="entry name" value="HTH_MetabolicPath_Reg"/>
</dbReference>
<dbReference type="InterPro" id="IPR036388">
    <property type="entry name" value="WH-like_DNA-bd_sf"/>
</dbReference>
<feature type="domain" description="HTH iclR-type" evidence="4">
    <location>
        <begin position="13"/>
        <end position="75"/>
    </location>
</feature>
<dbReference type="SUPFAM" id="SSF55781">
    <property type="entry name" value="GAF domain-like"/>
    <property type="match status" value="1"/>
</dbReference>
<evidence type="ECO:0000256" key="2">
    <source>
        <dbReference type="ARBA" id="ARBA00023125"/>
    </source>
</evidence>